<proteinExistence type="predicted"/>
<dbReference type="Proteomes" id="UP000016660">
    <property type="component" value="Unassembled WGS sequence"/>
</dbReference>
<keyword evidence="2" id="KW-1185">Reference proteome</keyword>
<protein>
    <submittedName>
        <fullName evidence="1">Uncharacterized protein</fullName>
    </submittedName>
</protein>
<reference evidence="1 2" key="1">
    <citation type="submission" date="2013-06" db="EMBL/GenBank/DDBJ databases">
        <authorList>
            <person name="Weinstock G."/>
            <person name="Sodergren E."/>
            <person name="Lobos E.A."/>
            <person name="Fulton L."/>
            <person name="Fulton R."/>
            <person name="Courtney L."/>
            <person name="Fronick C."/>
            <person name="O'Laughlin M."/>
            <person name="Godfrey J."/>
            <person name="Wilson R.M."/>
            <person name="Miner T."/>
            <person name="Farmer C."/>
            <person name="Delehaunty K."/>
            <person name="Cordes M."/>
            <person name="Minx P."/>
            <person name="Tomlinson C."/>
            <person name="Chen J."/>
            <person name="Wollam A."/>
            <person name="Pepin K.H."/>
            <person name="Bhonagiri V."/>
            <person name="Zhang X."/>
            <person name="Warren W."/>
            <person name="Mitreva M."/>
            <person name="Mardis E.R."/>
            <person name="Wilson R.K."/>
        </authorList>
    </citation>
    <scope>NUCLEOTIDE SEQUENCE [LARGE SCALE GENOMIC DNA]</scope>
    <source>
        <strain evidence="1 2">ATCC 29426</strain>
    </source>
</reference>
<name>A0ABN0NUI9_9BACT</name>
<organism evidence="1 2">
    <name type="scientific">Prevotella disiens JCM 6334 = ATCC 29426</name>
    <dbReference type="NCBI Taxonomy" id="1235811"/>
    <lineage>
        <taxon>Bacteria</taxon>
        <taxon>Pseudomonadati</taxon>
        <taxon>Bacteroidota</taxon>
        <taxon>Bacteroidia</taxon>
        <taxon>Bacteroidales</taxon>
        <taxon>Prevotellaceae</taxon>
        <taxon>Prevotella</taxon>
    </lineage>
</organism>
<evidence type="ECO:0000313" key="2">
    <source>
        <dbReference type="Proteomes" id="UP000016660"/>
    </source>
</evidence>
<evidence type="ECO:0000313" key="1">
    <source>
        <dbReference type="EMBL" id="ERJ80135.1"/>
    </source>
</evidence>
<gene>
    <name evidence="1" type="ORF">HMPREF0653_00483</name>
</gene>
<accession>A0ABN0NUI9</accession>
<sequence>MQFLKYAMKSKEINNFLRVSTILILALVGIANKGFAQKYTPFTNIINATREKPFSAITITNNAKWKFESDAFITYGSYLYAGTQATPAKYLHISTEKVFHNISKVIVWTLLKNPAEGILKIGNATFQAKEIQYSKGVYEGYWFVFSPNTPIKGNIEIRINTKGNLTNKIILKEIEVTNLMDDKSENAEYIKQNIEQKDNIIQLNRTISKDYWNTFCVPFNLTSTQIKETLENVQIKEFTGGVNGTNMIFRDVAEIKAGIPYIIKPTRTKEKPIFKYIEFTAETPETISTINGEYSFIGTYSPTEIKTDGTELFLGDGDALFKPTPTGNKIFGNRAYFRIPNKVNNAEQKYSIIDKTTANISIPTTKKIEVDQIYTIDGRKLYPTSILKPGIYIKNGKKLLVQ</sequence>
<comment type="caution">
    <text evidence="1">The sequence shown here is derived from an EMBL/GenBank/DDBJ whole genome shotgun (WGS) entry which is preliminary data.</text>
</comment>
<dbReference type="EMBL" id="AWUY01000033">
    <property type="protein sequence ID" value="ERJ80135.1"/>
    <property type="molecule type" value="Genomic_DNA"/>
</dbReference>